<gene>
    <name evidence="1" type="ORF">Acr_23g0004510</name>
</gene>
<protein>
    <submittedName>
        <fullName evidence="1">Uncharacterized protein</fullName>
    </submittedName>
</protein>
<name>A0A7J0GML8_9ERIC</name>
<proteinExistence type="predicted"/>
<sequence>MARLLTPTVAPPVAYRSTGEACQFPSRSRTVIAPSAIDCWERFPTRSGRVSTRSGRVSDELPRKKRRFAVLREIRHHFARFLQLSSAPVRRSTRFSILLFWQEGVRGSYQCPYLLGKLDSGLDSRGSKHLDRNDLKAIVFTNGDSRQESDIPAVKC</sequence>
<accession>A0A7J0GML8</accession>
<dbReference type="Proteomes" id="UP000585474">
    <property type="component" value="Unassembled WGS sequence"/>
</dbReference>
<keyword evidence="2" id="KW-1185">Reference proteome</keyword>
<dbReference type="EMBL" id="BJWL01000023">
    <property type="protein sequence ID" value="GFZ12066.1"/>
    <property type="molecule type" value="Genomic_DNA"/>
</dbReference>
<organism evidence="1 2">
    <name type="scientific">Actinidia rufa</name>
    <dbReference type="NCBI Taxonomy" id="165716"/>
    <lineage>
        <taxon>Eukaryota</taxon>
        <taxon>Viridiplantae</taxon>
        <taxon>Streptophyta</taxon>
        <taxon>Embryophyta</taxon>
        <taxon>Tracheophyta</taxon>
        <taxon>Spermatophyta</taxon>
        <taxon>Magnoliopsida</taxon>
        <taxon>eudicotyledons</taxon>
        <taxon>Gunneridae</taxon>
        <taxon>Pentapetalae</taxon>
        <taxon>asterids</taxon>
        <taxon>Ericales</taxon>
        <taxon>Actinidiaceae</taxon>
        <taxon>Actinidia</taxon>
    </lineage>
</organism>
<reference evidence="1 2" key="1">
    <citation type="submission" date="2019-07" db="EMBL/GenBank/DDBJ databases">
        <title>De Novo Assembly of kiwifruit Actinidia rufa.</title>
        <authorList>
            <person name="Sugita-Konishi S."/>
            <person name="Sato K."/>
            <person name="Mori E."/>
            <person name="Abe Y."/>
            <person name="Kisaki G."/>
            <person name="Hamano K."/>
            <person name="Suezawa K."/>
            <person name="Otani M."/>
            <person name="Fukuda T."/>
            <person name="Manabe T."/>
            <person name="Gomi K."/>
            <person name="Tabuchi M."/>
            <person name="Akimitsu K."/>
            <person name="Kataoka I."/>
        </authorList>
    </citation>
    <scope>NUCLEOTIDE SEQUENCE [LARGE SCALE GENOMIC DNA]</scope>
    <source>
        <strain evidence="2">cv. Fuchu</strain>
    </source>
</reference>
<evidence type="ECO:0000313" key="1">
    <source>
        <dbReference type="EMBL" id="GFZ12066.1"/>
    </source>
</evidence>
<evidence type="ECO:0000313" key="2">
    <source>
        <dbReference type="Proteomes" id="UP000585474"/>
    </source>
</evidence>
<comment type="caution">
    <text evidence="1">The sequence shown here is derived from an EMBL/GenBank/DDBJ whole genome shotgun (WGS) entry which is preliminary data.</text>
</comment>
<dbReference type="AlphaFoldDB" id="A0A7J0GML8"/>